<reference evidence="1" key="1">
    <citation type="submission" date="2022-04" db="EMBL/GenBank/DDBJ databases">
        <title>Genome of the entomopathogenic fungus Entomophthora muscae.</title>
        <authorList>
            <person name="Elya C."/>
            <person name="Lovett B.R."/>
            <person name="Lee E."/>
            <person name="Macias A.M."/>
            <person name="Hajek A.E."/>
            <person name="De Bivort B.L."/>
            <person name="Kasson M.T."/>
            <person name="De Fine Licht H.H."/>
            <person name="Stajich J.E."/>
        </authorList>
    </citation>
    <scope>NUCLEOTIDE SEQUENCE</scope>
    <source>
        <strain evidence="1">Berkeley</strain>
    </source>
</reference>
<dbReference type="EMBL" id="QTSX02006437">
    <property type="protein sequence ID" value="KAJ9054557.1"/>
    <property type="molecule type" value="Genomic_DNA"/>
</dbReference>
<dbReference type="Proteomes" id="UP001165960">
    <property type="component" value="Unassembled WGS sequence"/>
</dbReference>
<comment type="caution">
    <text evidence="1">The sequence shown here is derived from an EMBL/GenBank/DDBJ whole genome shotgun (WGS) entry which is preliminary data.</text>
</comment>
<sequence length="100" mass="11062">MFRVKLNSLPAYNIHMELPVTPKPMPASLPDLPTDHTSKLFGIVYITLTGLAPLLWWALPTKTLAQVTPKNNRPAAQDWIPNNYEQLLGRSGRGTPAPSC</sequence>
<evidence type="ECO:0000313" key="1">
    <source>
        <dbReference type="EMBL" id="KAJ9054557.1"/>
    </source>
</evidence>
<protein>
    <submittedName>
        <fullName evidence="1">Uncharacterized protein</fullName>
    </submittedName>
</protein>
<accession>A0ACC2RWX9</accession>
<keyword evidence="2" id="KW-1185">Reference proteome</keyword>
<proteinExistence type="predicted"/>
<name>A0ACC2RWX9_9FUNG</name>
<organism evidence="1 2">
    <name type="scientific">Entomophthora muscae</name>
    <dbReference type="NCBI Taxonomy" id="34485"/>
    <lineage>
        <taxon>Eukaryota</taxon>
        <taxon>Fungi</taxon>
        <taxon>Fungi incertae sedis</taxon>
        <taxon>Zoopagomycota</taxon>
        <taxon>Entomophthoromycotina</taxon>
        <taxon>Entomophthoromycetes</taxon>
        <taxon>Entomophthorales</taxon>
        <taxon>Entomophthoraceae</taxon>
        <taxon>Entomophthora</taxon>
    </lineage>
</organism>
<evidence type="ECO:0000313" key="2">
    <source>
        <dbReference type="Proteomes" id="UP001165960"/>
    </source>
</evidence>
<gene>
    <name evidence="1" type="ORF">DSO57_1013044</name>
</gene>